<dbReference type="GO" id="GO:0003676">
    <property type="term" value="F:nucleic acid binding"/>
    <property type="evidence" value="ECO:0007669"/>
    <property type="project" value="InterPro"/>
</dbReference>
<dbReference type="AlphaFoldDB" id="A0A6B1G367"/>
<dbReference type="Gene3D" id="3.30.420.10">
    <property type="entry name" value="Ribonuclease H-like superfamily/Ribonuclease H"/>
    <property type="match status" value="1"/>
</dbReference>
<sequence length="120" mass="13326">MPLLRGFMYLVAVIDWYSRYVLAWRLSDSLDGIFCLDALRQALCVRRSAWVDLRSSTPIRAHSSRQMASPLACSQLTYKSAWMAAAAPSTTSSANVYGVASNMRTSTFNSMTQDTSCRLA</sequence>
<comment type="caution">
    <text evidence="1">The sequence shown here is derived from an EMBL/GenBank/DDBJ whole genome shotgun (WGS) entry which is preliminary data.</text>
</comment>
<name>A0A6B1G367_9CHLR</name>
<dbReference type="InterPro" id="IPR036397">
    <property type="entry name" value="RNaseH_sf"/>
</dbReference>
<dbReference type="SUPFAM" id="SSF53098">
    <property type="entry name" value="Ribonuclease H-like"/>
    <property type="match status" value="1"/>
</dbReference>
<dbReference type="InterPro" id="IPR012337">
    <property type="entry name" value="RNaseH-like_sf"/>
</dbReference>
<accession>A0A6B1G367</accession>
<evidence type="ECO:0000313" key="1">
    <source>
        <dbReference type="EMBL" id="MYH63953.1"/>
    </source>
</evidence>
<proteinExistence type="predicted"/>
<reference evidence="1" key="1">
    <citation type="submission" date="2019-09" db="EMBL/GenBank/DDBJ databases">
        <title>Characterisation of the sponge microbiome using genome-centric metagenomics.</title>
        <authorList>
            <person name="Engelberts J.P."/>
            <person name="Robbins S.J."/>
            <person name="De Goeij J.M."/>
            <person name="Aranda M."/>
            <person name="Bell S.C."/>
            <person name="Webster N.S."/>
        </authorList>
    </citation>
    <scope>NUCLEOTIDE SEQUENCE</scope>
    <source>
        <strain evidence="1">SB0675_bin_29</strain>
    </source>
</reference>
<gene>
    <name evidence="1" type="ORF">F4148_20150</name>
</gene>
<protein>
    <submittedName>
        <fullName evidence="1">Transposase family protein</fullName>
    </submittedName>
</protein>
<dbReference type="EMBL" id="VYDA01000714">
    <property type="protein sequence ID" value="MYH63953.1"/>
    <property type="molecule type" value="Genomic_DNA"/>
</dbReference>
<organism evidence="1">
    <name type="scientific">Caldilineaceae bacterium SB0675_bin_29</name>
    <dbReference type="NCBI Taxonomy" id="2605266"/>
    <lineage>
        <taxon>Bacteria</taxon>
        <taxon>Bacillati</taxon>
        <taxon>Chloroflexota</taxon>
        <taxon>Caldilineae</taxon>
        <taxon>Caldilineales</taxon>
        <taxon>Caldilineaceae</taxon>
    </lineage>
</organism>